<dbReference type="PANTHER" id="PTHR13020:SF25">
    <property type="entry name" value="PROTEIN GAWKY"/>
    <property type="match status" value="1"/>
</dbReference>
<feature type="region of interest" description="Disordered" evidence="1">
    <location>
        <begin position="506"/>
        <end position="526"/>
    </location>
</feature>
<gene>
    <name evidence="2" type="ORF">PR048_015609</name>
</gene>
<dbReference type="Proteomes" id="UP001159363">
    <property type="component" value="Chromosome 4"/>
</dbReference>
<proteinExistence type="predicted"/>
<protein>
    <submittedName>
        <fullName evidence="2">Uncharacterized protein</fullName>
    </submittedName>
</protein>
<dbReference type="InterPro" id="IPR052068">
    <property type="entry name" value="GW182_domain"/>
</dbReference>
<sequence>MVLEGFGLENECAKVKHLIRKKNTTGEFSLTALQQQTVKAMESLIVKDWDGYCSHITCCKENIGKMIIVWKWLICIVWFLHLSGDVVAEQVDCSPPTKSNQVQSYCKMPLIGGFSLSPAAVDGANPVLLQFCTLAHKPRAVGGVRCLLTNVGVCSSNSRASSPRQNTPASTSGTPAVIETEVAVLLLLDKCLVVGTLPFCTPWCTEHLAVESASSSSFLGQEVQQLKCGVKSCRLLVLKNFGKLLVVKVAIGGRSLCNLWSGQNSPCADASCVGTGTLANQHCSTDINCWMQGPLILVECFGKPDIPVKALTPSSAFLTDVRISNPWVKVGRVLRGAIPSPSSKIARRFGKRVKADIRVLPWSDAFQSIHHASAVGSSQNPAVKIATLHILQYLEISLPALIIGPPPSDALRHLVLSCPGSRCPLRLCSRTGRPCVGWSGSCDVCLELAGWENLPLRSVIWRLALFGKLCCCGDTPSASPLGKLGTSKSPWGEAPPPTAVTSELWGAPMNKSRGPPPGLSSKGTAGLAGGSSNGWGVVGGGHSSWGNGGSNWGSTWLLLKNLTPQGDLTLGAHRVPMPSAGIRILLAAGRYYTWLYTRLGRHVTCSLFMDVRVCYSQVALLLSEWYPREGKKVLVASGCLKVLTPLLLTTLAKLSPRDQAHVLHHLQIPVSPDVARDLFRDPILLSEKIHPVLVAYLSRQDQYLGLANAYFRDFKSAEPTHMTDTLSATAH</sequence>
<evidence type="ECO:0000313" key="2">
    <source>
        <dbReference type="EMBL" id="KAJ8883755.1"/>
    </source>
</evidence>
<organism evidence="2 3">
    <name type="scientific">Dryococelus australis</name>
    <dbReference type="NCBI Taxonomy" id="614101"/>
    <lineage>
        <taxon>Eukaryota</taxon>
        <taxon>Metazoa</taxon>
        <taxon>Ecdysozoa</taxon>
        <taxon>Arthropoda</taxon>
        <taxon>Hexapoda</taxon>
        <taxon>Insecta</taxon>
        <taxon>Pterygota</taxon>
        <taxon>Neoptera</taxon>
        <taxon>Polyneoptera</taxon>
        <taxon>Phasmatodea</taxon>
        <taxon>Verophasmatodea</taxon>
        <taxon>Anareolatae</taxon>
        <taxon>Phasmatidae</taxon>
        <taxon>Eurycanthinae</taxon>
        <taxon>Dryococelus</taxon>
    </lineage>
</organism>
<evidence type="ECO:0000313" key="3">
    <source>
        <dbReference type="Proteomes" id="UP001159363"/>
    </source>
</evidence>
<accession>A0ABQ9HHE7</accession>
<dbReference type="EMBL" id="JARBHB010000005">
    <property type="protein sequence ID" value="KAJ8883755.1"/>
    <property type="molecule type" value="Genomic_DNA"/>
</dbReference>
<name>A0ABQ9HHE7_9NEOP</name>
<keyword evidence="3" id="KW-1185">Reference proteome</keyword>
<comment type="caution">
    <text evidence="2">The sequence shown here is derived from an EMBL/GenBank/DDBJ whole genome shotgun (WGS) entry which is preliminary data.</text>
</comment>
<reference evidence="2 3" key="1">
    <citation type="submission" date="2023-02" db="EMBL/GenBank/DDBJ databases">
        <title>LHISI_Scaffold_Assembly.</title>
        <authorList>
            <person name="Stuart O.P."/>
            <person name="Cleave R."/>
            <person name="Magrath M.J.L."/>
            <person name="Mikheyev A.S."/>
        </authorList>
    </citation>
    <scope>NUCLEOTIDE SEQUENCE [LARGE SCALE GENOMIC DNA]</scope>
    <source>
        <strain evidence="2">Daus_M_001</strain>
        <tissue evidence="2">Leg muscle</tissue>
    </source>
</reference>
<dbReference type="PANTHER" id="PTHR13020">
    <property type="entry name" value="TRINUCLEOTIDE REPEAT-CONTAINING GENE 6"/>
    <property type="match status" value="1"/>
</dbReference>
<evidence type="ECO:0000256" key="1">
    <source>
        <dbReference type="SAM" id="MobiDB-lite"/>
    </source>
</evidence>